<reference evidence="3 4" key="1">
    <citation type="journal article" date="2011" name="J. Bacteriol.">
        <title>Genome sequence of 'Pedosphaera parvula' Ellin514, an aerobic Verrucomicrobial isolate from pasture soil.</title>
        <authorList>
            <person name="Kant R."/>
            <person name="van Passel M.W."/>
            <person name="Sangwan P."/>
            <person name="Palva A."/>
            <person name="Lucas S."/>
            <person name="Copeland A."/>
            <person name="Lapidus A."/>
            <person name="Glavina Del Rio T."/>
            <person name="Dalin E."/>
            <person name="Tice H."/>
            <person name="Bruce D."/>
            <person name="Goodwin L."/>
            <person name="Pitluck S."/>
            <person name="Chertkov O."/>
            <person name="Larimer F.W."/>
            <person name="Land M.L."/>
            <person name="Hauser L."/>
            <person name="Brettin T.S."/>
            <person name="Detter J.C."/>
            <person name="Han S."/>
            <person name="de Vos W.M."/>
            <person name="Janssen P.H."/>
            <person name="Smidt H."/>
        </authorList>
    </citation>
    <scope>NUCLEOTIDE SEQUENCE [LARGE SCALE GENOMIC DNA]</scope>
    <source>
        <strain evidence="3 4">Ellin514</strain>
    </source>
</reference>
<dbReference type="PANTHER" id="PTHR30093">
    <property type="entry name" value="GENERAL SECRETION PATHWAY PROTEIN G"/>
    <property type="match status" value="1"/>
</dbReference>
<organism evidence="3 4">
    <name type="scientific">Pedosphaera parvula (strain Ellin514)</name>
    <dbReference type="NCBI Taxonomy" id="320771"/>
    <lineage>
        <taxon>Bacteria</taxon>
        <taxon>Pseudomonadati</taxon>
        <taxon>Verrucomicrobiota</taxon>
        <taxon>Pedosphaerae</taxon>
        <taxon>Pedosphaerales</taxon>
        <taxon>Pedosphaeraceae</taxon>
        <taxon>Pedosphaera</taxon>
    </lineage>
</organism>
<dbReference type="Pfam" id="PF07596">
    <property type="entry name" value="SBP_bac_10"/>
    <property type="match status" value="1"/>
</dbReference>
<feature type="transmembrane region" description="Helical" evidence="1">
    <location>
        <begin position="25"/>
        <end position="47"/>
    </location>
</feature>
<dbReference type="Pfam" id="PF07963">
    <property type="entry name" value="N_methyl"/>
    <property type="match status" value="1"/>
</dbReference>
<keyword evidence="4" id="KW-1185">Reference proteome</keyword>
<dbReference type="AlphaFoldDB" id="B9XA38"/>
<evidence type="ECO:0000256" key="1">
    <source>
        <dbReference type="SAM" id="Phobius"/>
    </source>
</evidence>
<dbReference type="SUPFAM" id="SSF54523">
    <property type="entry name" value="Pili subunits"/>
    <property type="match status" value="1"/>
</dbReference>
<dbReference type="RefSeq" id="WP_007412686.1">
    <property type="nucleotide sequence ID" value="NZ_ABOX02000001.1"/>
</dbReference>
<dbReference type="InterPro" id="IPR045584">
    <property type="entry name" value="Pilin-like"/>
</dbReference>
<proteinExistence type="predicted"/>
<dbReference type="PANTHER" id="PTHR30093:SF2">
    <property type="entry name" value="TYPE II SECRETION SYSTEM PROTEIN H"/>
    <property type="match status" value="1"/>
</dbReference>
<dbReference type="InterPro" id="IPR011453">
    <property type="entry name" value="DUF1559"/>
</dbReference>
<name>B9XA38_PEDPL</name>
<dbReference type="InterPro" id="IPR012902">
    <property type="entry name" value="N_methyl_site"/>
</dbReference>
<keyword evidence="1" id="KW-0812">Transmembrane</keyword>
<sequence precursor="true">MKQKFISPKVKDVCPSSLPPDAFTLIELLVVIAIIAILAGMLLPALASAKEKAQRTQCVNNNKQLGLATHLYANDNLDKMPYPNWNPAWVAGWLYDPKTASAPPNLSIAPYNVNPILAYQDGQLWQFIKNMAIYRCPLDKTNTALFTQRANKLSTYVENGAICGYGGLAPAGTTYKLTDFRQDAFMMWEPDDTTSSFGAQVYGDAASFPNPAIDGGLGKRHGKAGGIALNVSGSVQFIKYAAWLAESNDPNKNRLYCNPGTDNGR</sequence>
<dbReference type="Proteomes" id="UP000003688">
    <property type="component" value="Unassembled WGS sequence"/>
</dbReference>
<feature type="domain" description="DUF1559" evidence="2">
    <location>
        <begin position="48"/>
        <end position="88"/>
    </location>
</feature>
<dbReference type="Gene3D" id="3.30.700.10">
    <property type="entry name" value="Glycoprotein, Type 4 Pilin"/>
    <property type="match status" value="1"/>
</dbReference>
<evidence type="ECO:0000259" key="2">
    <source>
        <dbReference type="Pfam" id="PF07596"/>
    </source>
</evidence>
<dbReference type="EMBL" id="ABOX02000001">
    <property type="protein sequence ID" value="EEF63379.1"/>
    <property type="molecule type" value="Genomic_DNA"/>
</dbReference>
<gene>
    <name evidence="3" type="ORF">Cflav_PD6014</name>
</gene>
<accession>B9XA38</accession>
<dbReference type="NCBIfam" id="TIGR02532">
    <property type="entry name" value="IV_pilin_GFxxxE"/>
    <property type="match status" value="1"/>
</dbReference>
<evidence type="ECO:0000313" key="4">
    <source>
        <dbReference type="Proteomes" id="UP000003688"/>
    </source>
</evidence>
<keyword evidence="1" id="KW-0472">Membrane</keyword>
<dbReference type="OrthoDB" id="194296at2"/>
<dbReference type="STRING" id="320771.Cflav_PD6014"/>
<protein>
    <recommendedName>
        <fullName evidence="2">DUF1559 domain-containing protein</fullName>
    </recommendedName>
</protein>
<keyword evidence="1" id="KW-1133">Transmembrane helix</keyword>
<comment type="caution">
    <text evidence="3">The sequence shown here is derived from an EMBL/GenBank/DDBJ whole genome shotgun (WGS) entry which is preliminary data.</text>
</comment>
<evidence type="ECO:0000313" key="3">
    <source>
        <dbReference type="EMBL" id="EEF63379.1"/>
    </source>
</evidence>